<name>A0ABR4CQC0_9HELO</name>
<accession>A0ABR4CQC0</accession>
<gene>
    <name evidence="2" type="ORF">VTL71DRAFT_11383</name>
</gene>
<sequence length="148" mass="16347">MLGPMTWSEPREPPVDRAPQVDSGFDEAENECEIGSSATTSDLIMNDESTVVEPYIITPQIHLTFSYATWIKSIRSLPDHRLSKAVLGCGELTLSWLDESVLVDPSSTVVKLARDPGSFEETFDELAGSCNFYVVKGRDVVSIKTTYL</sequence>
<evidence type="ECO:0000313" key="2">
    <source>
        <dbReference type="EMBL" id="KAL2072040.1"/>
    </source>
</evidence>
<dbReference type="Proteomes" id="UP001595075">
    <property type="component" value="Unassembled WGS sequence"/>
</dbReference>
<dbReference type="EMBL" id="JAZHXI010000004">
    <property type="protein sequence ID" value="KAL2072040.1"/>
    <property type="molecule type" value="Genomic_DNA"/>
</dbReference>
<organism evidence="2 3">
    <name type="scientific">Oculimacula yallundae</name>
    <dbReference type="NCBI Taxonomy" id="86028"/>
    <lineage>
        <taxon>Eukaryota</taxon>
        <taxon>Fungi</taxon>
        <taxon>Dikarya</taxon>
        <taxon>Ascomycota</taxon>
        <taxon>Pezizomycotina</taxon>
        <taxon>Leotiomycetes</taxon>
        <taxon>Helotiales</taxon>
        <taxon>Ploettnerulaceae</taxon>
        <taxon>Oculimacula</taxon>
    </lineage>
</organism>
<keyword evidence="3" id="KW-1185">Reference proteome</keyword>
<proteinExistence type="predicted"/>
<evidence type="ECO:0000256" key="1">
    <source>
        <dbReference type="SAM" id="MobiDB-lite"/>
    </source>
</evidence>
<protein>
    <submittedName>
        <fullName evidence="2">Uncharacterized protein</fullName>
    </submittedName>
</protein>
<comment type="caution">
    <text evidence="2">The sequence shown here is derived from an EMBL/GenBank/DDBJ whole genome shotgun (WGS) entry which is preliminary data.</text>
</comment>
<reference evidence="2 3" key="1">
    <citation type="journal article" date="2024" name="Commun. Biol.">
        <title>Comparative genomic analysis of thermophilic fungi reveals convergent evolutionary adaptations and gene losses.</title>
        <authorList>
            <person name="Steindorff A.S."/>
            <person name="Aguilar-Pontes M.V."/>
            <person name="Robinson A.J."/>
            <person name="Andreopoulos B."/>
            <person name="LaButti K."/>
            <person name="Kuo A."/>
            <person name="Mondo S."/>
            <person name="Riley R."/>
            <person name="Otillar R."/>
            <person name="Haridas S."/>
            <person name="Lipzen A."/>
            <person name="Grimwood J."/>
            <person name="Schmutz J."/>
            <person name="Clum A."/>
            <person name="Reid I.D."/>
            <person name="Moisan M.C."/>
            <person name="Butler G."/>
            <person name="Nguyen T.T.M."/>
            <person name="Dewar K."/>
            <person name="Conant G."/>
            <person name="Drula E."/>
            <person name="Henrissat B."/>
            <person name="Hansel C."/>
            <person name="Singer S."/>
            <person name="Hutchinson M.I."/>
            <person name="de Vries R.P."/>
            <person name="Natvig D.O."/>
            <person name="Powell A.J."/>
            <person name="Tsang A."/>
            <person name="Grigoriev I.V."/>
        </authorList>
    </citation>
    <scope>NUCLEOTIDE SEQUENCE [LARGE SCALE GENOMIC DNA]</scope>
    <source>
        <strain evidence="2 3">CBS 494.80</strain>
    </source>
</reference>
<evidence type="ECO:0000313" key="3">
    <source>
        <dbReference type="Proteomes" id="UP001595075"/>
    </source>
</evidence>
<feature type="region of interest" description="Disordered" evidence="1">
    <location>
        <begin position="1"/>
        <end position="28"/>
    </location>
</feature>